<reference evidence="2 3" key="1">
    <citation type="journal article" date="2016" name="Nat. Commun.">
        <title>Thousands of microbial genomes shed light on interconnected biogeochemical processes in an aquifer system.</title>
        <authorList>
            <person name="Anantharaman K."/>
            <person name="Brown C.T."/>
            <person name="Hug L.A."/>
            <person name="Sharon I."/>
            <person name="Castelle C.J."/>
            <person name="Probst A.J."/>
            <person name="Thomas B.C."/>
            <person name="Singh A."/>
            <person name="Wilkins M.J."/>
            <person name="Karaoz U."/>
            <person name="Brodie E.L."/>
            <person name="Williams K.H."/>
            <person name="Hubbard S.S."/>
            <person name="Banfield J.F."/>
        </authorList>
    </citation>
    <scope>NUCLEOTIDE SEQUENCE [LARGE SCALE GENOMIC DNA]</scope>
</reference>
<dbReference type="Gene3D" id="3.30.2310.20">
    <property type="entry name" value="RelE-like"/>
    <property type="match status" value="1"/>
</dbReference>
<proteinExistence type="predicted"/>
<evidence type="ECO:0008006" key="4">
    <source>
        <dbReference type="Google" id="ProtNLM"/>
    </source>
</evidence>
<dbReference type="Pfam" id="PF05016">
    <property type="entry name" value="ParE_toxin"/>
    <property type="match status" value="1"/>
</dbReference>
<dbReference type="InterPro" id="IPR035093">
    <property type="entry name" value="RelE/ParE_toxin_dom_sf"/>
</dbReference>
<dbReference type="AlphaFoldDB" id="A0A1F6UV51"/>
<dbReference type="PANTHER" id="PTHR38813">
    <property type="match status" value="1"/>
</dbReference>
<comment type="caution">
    <text evidence="2">The sequence shown here is derived from an EMBL/GenBank/DDBJ whole genome shotgun (WGS) entry which is preliminary data.</text>
</comment>
<keyword evidence="1" id="KW-1277">Toxin-antitoxin system</keyword>
<protein>
    <recommendedName>
        <fullName evidence="4">Plasmid stabilization protein</fullName>
    </recommendedName>
</protein>
<sequence length="81" mass="9824">MQIDPSVYKTLKKIPRNYAEAILEVIRILPINPYYGDIQKMKDENNTWRRRIGNYRIFYKIKVVEKIILIFGVERRTSKTY</sequence>
<name>A0A1F6UV51_9BACT</name>
<dbReference type="SUPFAM" id="SSF143011">
    <property type="entry name" value="RelE-like"/>
    <property type="match status" value="1"/>
</dbReference>
<evidence type="ECO:0000256" key="1">
    <source>
        <dbReference type="ARBA" id="ARBA00022649"/>
    </source>
</evidence>
<dbReference type="PANTHER" id="PTHR38813:SF1">
    <property type="entry name" value="TOXIN RELE1-RELATED"/>
    <property type="match status" value="1"/>
</dbReference>
<dbReference type="EMBL" id="MFTL01000026">
    <property type="protein sequence ID" value="OGI61209.1"/>
    <property type="molecule type" value="Genomic_DNA"/>
</dbReference>
<accession>A0A1F6UV51</accession>
<dbReference type="Proteomes" id="UP000182253">
    <property type="component" value="Unassembled WGS sequence"/>
</dbReference>
<dbReference type="InterPro" id="IPR007712">
    <property type="entry name" value="RelE/ParE_toxin"/>
</dbReference>
<organism evidence="2 3">
    <name type="scientific">Candidatus Nomurabacteria bacterium RIFCSPHIGHO2_01_FULL_39_9</name>
    <dbReference type="NCBI Taxonomy" id="1801735"/>
    <lineage>
        <taxon>Bacteria</taxon>
        <taxon>Candidatus Nomuraibacteriota</taxon>
    </lineage>
</organism>
<dbReference type="STRING" id="1801735.A2645_00450"/>
<gene>
    <name evidence="2" type="ORF">A2645_00450</name>
</gene>
<evidence type="ECO:0000313" key="2">
    <source>
        <dbReference type="EMBL" id="OGI61209.1"/>
    </source>
</evidence>
<dbReference type="InterPro" id="IPR052747">
    <property type="entry name" value="TA_system_RelE_toxin"/>
</dbReference>
<evidence type="ECO:0000313" key="3">
    <source>
        <dbReference type="Proteomes" id="UP000182253"/>
    </source>
</evidence>